<gene>
    <name evidence="1" type="ORF">PFY00_16590</name>
</gene>
<evidence type="ECO:0000313" key="1">
    <source>
        <dbReference type="EMBL" id="MDA7426356.1"/>
    </source>
</evidence>
<dbReference type="Proteomes" id="UP001210720">
    <property type="component" value="Unassembled WGS sequence"/>
</dbReference>
<dbReference type="RefSeq" id="WP_271433709.1">
    <property type="nucleotide sequence ID" value="NZ_JAQIOY010000008.1"/>
</dbReference>
<reference evidence="1 2" key="1">
    <citation type="submission" date="2023-01" db="EMBL/GenBank/DDBJ databases">
        <title>Thalassococcus onchidii sp. nov., isolated from a marine invertebrate from the South China Sea.</title>
        <authorList>
            <person name="Xu S."/>
            <person name="Liu Z."/>
            <person name="Xu Y."/>
        </authorList>
    </citation>
    <scope>NUCLEOTIDE SEQUENCE [LARGE SCALE GENOMIC DNA]</scope>
    <source>
        <strain evidence="1 2">KCTC 32084</strain>
    </source>
</reference>
<proteinExistence type="predicted"/>
<organism evidence="1 2">
    <name type="scientific">Thalassococcus lentus</name>
    <dbReference type="NCBI Taxonomy" id="1210524"/>
    <lineage>
        <taxon>Bacteria</taxon>
        <taxon>Pseudomonadati</taxon>
        <taxon>Pseudomonadota</taxon>
        <taxon>Alphaproteobacteria</taxon>
        <taxon>Rhodobacterales</taxon>
        <taxon>Roseobacteraceae</taxon>
        <taxon>Thalassococcus</taxon>
    </lineage>
</organism>
<evidence type="ECO:0000313" key="2">
    <source>
        <dbReference type="Proteomes" id="UP001210720"/>
    </source>
</evidence>
<accession>A0ABT4XWM9</accession>
<keyword evidence="2" id="KW-1185">Reference proteome</keyword>
<comment type="caution">
    <text evidence="1">The sequence shown here is derived from an EMBL/GenBank/DDBJ whole genome shotgun (WGS) entry which is preliminary data.</text>
</comment>
<name>A0ABT4XWM9_9RHOB</name>
<dbReference type="EMBL" id="JAQIOY010000008">
    <property type="protein sequence ID" value="MDA7426356.1"/>
    <property type="molecule type" value="Genomic_DNA"/>
</dbReference>
<protein>
    <submittedName>
        <fullName evidence="1">Uncharacterized protein</fullName>
    </submittedName>
</protein>
<sequence>MTNFLAMMTLYYMCDQAAAFRGLTPDEVTNCMANYERMKLEFIDERPAALGSAERAKQIRLGYRGFKAWEAANPELVLQMRQEARIALGLG</sequence>